<gene>
    <name evidence="3" type="ORF">R2363_29580</name>
</gene>
<dbReference type="Gene3D" id="3.40.50.620">
    <property type="entry name" value="HUPs"/>
    <property type="match status" value="2"/>
</dbReference>
<reference evidence="3 4" key="1">
    <citation type="submission" date="2023-10" db="EMBL/GenBank/DDBJ databases">
        <authorList>
            <person name="Wang X.X."/>
        </authorList>
    </citation>
    <scope>NUCLEOTIDE SEQUENCE [LARGE SCALE GENOMIC DNA]</scope>
    <source>
        <strain evidence="3 4">NBRC 12816</strain>
    </source>
</reference>
<dbReference type="Proteomes" id="UP001278571">
    <property type="component" value="Unassembled WGS sequence"/>
</dbReference>
<dbReference type="PANTHER" id="PTHR46268:SF6">
    <property type="entry name" value="UNIVERSAL STRESS PROTEIN UP12"/>
    <property type="match status" value="1"/>
</dbReference>
<evidence type="ECO:0000256" key="1">
    <source>
        <dbReference type="ARBA" id="ARBA00008791"/>
    </source>
</evidence>
<sequence length="284" mass="29222">MTAGIVVGVDGTEQAEAAAEWAAEEAELRGTGVHLVHAPEPWPGAVSPLVPAEPGEPWAEELLATTARRLRAHRPGLPVTTRLLASGPVQGLVDAADAADLLVLGSRALGGAGGFLVGSVGLAVAGAVERPVVLVRAAGGPPSPGPVTVGIDAEQPEDAVLAFAFEEAVRRRTGLSVVHARQLPLYATLGPEMVPDVRLAVAPEVERSLEDLLEPWRVRYPGVKSGTRVVIGSAGLALVRASGDAGLVVVGRRTRRSVLGARIGSVAHAVLHHSRVPVALVPHD</sequence>
<comment type="caution">
    <text evidence="3">The sequence shown here is derived from an EMBL/GenBank/DDBJ whole genome shotgun (WGS) entry which is preliminary data.</text>
</comment>
<dbReference type="Pfam" id="PF00582">
    <property type="entry name" value="Usp"/>
    <property type="match status" value="2"/>
</dbReference>
<feature type="domain" description="UspA" evidence="2">
    <location>
        <begin position="5"/>
        <end position="136"/>
    </location>
</feature>
<name>A0ABU4KGA7_9ACTN</name>
<dbReference type="RefSeq" id="WP_319012494.1">
    <property type="nucleotide sequence ID" value="NZ_JAWJZF010000492.1"/>
</dbReference>
<dbReference type="SUPFAM" id="SSF52402">
    <property type="entry name" value="Adenine nucleotide alpha hydrolases-like"/>
    <property type="match status" value="2"/>
</dbReference>
<comment type="similarity">
    <text evidence="1">Belongs to the universal stress protein A family.</text>
</comment>
<proteinExistence type="inferred from homology"/>
<evidence type="ECO:0000259" key="2">
    <source>
        <dbReference type="Pfam" id="PF00582"/>
    </source>
</evidence>
<dbReference type="EMBL" id="JAWJZF010000492">
    <property type="protein sequence ID" value="MDX2296320.1"/>
    <property type="molecule type" value="Genomic_DNA"/>
</dbReference>
<dbReference type="InterPro" id="IPR006016">
    <property type="entry name" value="UspA"/>
</dbReference>
<dbReference type="InterPro" id="IPR014729">
    <property type="entry name" value="Rossmann-like_a/b/a_fold"/>
</dbReference>
<evidence type="ECO:0000313" key="4">
    <source>
        <dbReference type="Proteomes" id="UP001278571"/>
    </source>
</evidence>
<dbReference type="InterPro" id="IPR006015">
    <property type="entry name" value="Universal_stress_UspA"/>
</dbReference>
<organism evidence="3 4">
    <name type="scientific">Streptomyces roseolus</name>
    <dbReference type="NCBI Taxonomy" id="67358"/>
    <lineage>
        <taxon>Bacteria</taxon>
        <taxon>Bacillati</taxon>
        <taxon>Actinomycetota</taxon>
        <taxon>Actinomycetes</taxon>
        <taxon>Kitasatosporales</taxon>
        <taxon>Streptomycetaceae</taxon>
        <taxon>Streptomyces</taxon>
    </lineage>
</organism>
<dbReference type="PANTHER" id="PTHR46268">
    <property type="entry name" value="STRESS RESPONSE PROTEIN NHAX"/>
    <property type="match status" value="1"/>
</dbReference>
<keyword evidence="4" id="KW-1185">Reference proteome</keyword>
<evidence type="ECO:0000313" key="3">
    <source>
        <dbReference type="EMBL" id="MDX2296320.1"/>
    </source>
</evidence>
<protein>
    <submittedName>
        <fullName evidence="3">Universal stress protein</fullName>
    </submittedName>
</protein>
<dbReference type="PRINTS" id="PR01438">
    <property type="entry name" value="UNVRSLSTRESS"/>
</dbReference>
<accession>A0ABU4KGA7</accession>
<feature type="domain" description="UspA" evidence="2">
    <location>
        <begin position="147"/>
        <end position="282"/>
    </location>
</feature>